<dbReference type="AlphaFoldDB" id="A0A382AP94"/>
<protein>
    <submittedName>
        <fullName evidence="1">Uncharacterized protein</fullName>
    </submittedName>
</protein>
<name>A0A382AP94_9ZZZZ</name>
<dbReference type="EMBL" id="UINC01026223">
    <property type="protein sequence ID" value="SVB03286.1"/>
    <property type="molecule type" value="Genomic_DNA"/>
</dbReference>
<gene>
    <name evidence="1" type="ORF">METZ01_LOCUS156140</name>
</gene>
<sequence length="65" mass="7265">MQFTLSFSKAFPFIWLRPVISTIEPCLESCFATAPPIPEVPPVTSALFPAKSFWDISSLNFILCL</sequence>
<reference evidence="1" key="1">
    <citation type="submission" date="2018-05" db="EMBL/GenBank/DDBJ databases">
        <authorList>
            <person name="Lanie J.A."/>
            <person name="Ng W.-L."/>
            <person name="Kazmierczak K.M."/>
            <person name="Andrzejewski T.M."/>
            <person name="Davidsen T.M."/>
            <person name="Wayne K.J."/>
            <person name="Tettelin H."/>
            <person name="Glass J.I."/>
            <person name="Rusch D."/>
            <person name="Podicherti R."/>
            <person name="Tsui H.-C.T."/>
            <person name="Winkler M.E."/>
        </authorList>
    </citation>
    <scope>NUCLEOTIDE SEQUENCE</scope>
</reference>
<organism evidence="1">
    <name type="scientific">marine metagenome</name>
    <dbReference type="NCBI Taxonomy" id="408172"/>
    <lineage>
        <taxon>unclassified sequences</taxon>
        <taxon>metagenomes</taxon>
        <taxon>ecological metagenomes</taxon>
    </lineage>
</organism>
<evidence type="ECO:0000313" key="1">
    <source>
        <dbReference type="EMBL" id="SVB03286.1"/>
    </source>
</evidence>
<proteinExistence type="predicted"/>
<accession>A0A382AP94</accession>